<protein>
    <submittedName>
        <fullName evidence="1">Uncharacterized protein</fullName>
    </submittedName>
</protein>
<organism evidence="1 2">
    <name type="scientific">Liparis tanakae</name>
    <name type="common">Tanaka's snailfish</name>
    <dbReference type="NCBI Taxonomy" id="230148"/>
    <lineage>
        <taxon>Eukaryota</taxon>
        <taxon>Metazoa</taxon>
        <taxon>Chordata</taxon>
        <taxon>Craniata</taxon>
        <taxon>Vertebrata</taxon>
        <taxon>Euteleostomi</taxon>
        <taxon>Actinopterygii</taxon>
        <taxon>Neopterygii</taxon>
        <taxon>Teleostei</taxon>
        <taxon>Neoteleostei</taxon>
        <taxon>Acanthomorphata</taxon>
        <taxon>Eupercaria</taxon>
        <taxon>Perciformes</taxon>
        <taxon>Cottioidei</taxon>
        <taxon>Cottales</taxon>
        <taxon>Liparidae</taxon>
        <taxon>Liparis</taxon>
    </lineage>
</organism>
<dbReference type="Proteomes" id="UP000314294">
    <property type="component" value="Unassembled WGS sequence"/>
</dbReference>
<dbReference type="EMBL" id="SRLO01000984">
    <property type="protein sequence ID" value="TNN43171.1"/>
    <property type="molecule type" value="Genomic_DNA"/>
</dbReference>
<sequence length="110" mass="12179">MVSPNAAAYRHTGMEAVSQFYPSYYIRLNKHALRCHHIGDTSAPPPPRESPPVAPLAAASLMKRRFSTSARRDNGVSVSRRAVISCFHIPRVFLNPSCALKKRCTQSKAD</sequence>
<evidence type="ECO:0000313" key="2">
    <source>
        <dbReference type="Proteomes" id="UP000314294"/>
    </source>
</evidence>
<evidence type="ECO:0000313" key="1">
    <source>
        <dbReference type="EMBL" id="TNN43171.1"/>
    </source>
</evidence>
<gene>
    <name evidence="1" type="ORF">EYF80_046637</name>
</gene>
<reference evidence="1 2" key="1">
    <citation type="submission" date="2019-03" db="EMBL/GenBank/DDBJ databases">
        <title>First draft genome of Liparis tanakae, snailfish: a comprehensive survey of snailfish specific genes.</title>
        <authorList>
            <person name="Kim W."/>
            <person name="Song I."/>
            <person name="Jeong J.-H."/>
            <person name="Kim D."/>
            <person name="Kim S."/>
            <person name="Ryu S."/>
            <person name="Song J.Y."/>
            <person name="Lee S.K."/>
        </authorList>
    </citation>
    <scope>NUCLEOTIDE SEQUENCE [LARGE SCALE GENOMIC DNA]</scope>
    <source>
        <tissue evidence="1">Muscle</tissue>
    </source>
</reference>
<proteinExistence type="predicted"/>
<name>A0A4Z2FQ93_9TELE</name>
<keyword evidence="2" id="KW-1185">Reference proteome</keyword>
<comment type="caution">
    <text evidence="1">The sequence shown here is derived from an EMBL/GenBank/DDBJ whole genome shotgun (WGS) entry which is preliminary data.</text>
</comment>
<accession>A0A4Z2FQ93</accession>
<dbReference type="AlphaFoldDB" id="A0A4Z2FQ93"/>